<dbReference type="RefSeq" id="WP_174953525.1">
    <property type="nucleotide sequence ID" value="NZ_CABVQH010000024.1"/>
</dbReference>
<accession>A0A6P2YEP0</accession>
<evidence type="ECO:0000313" key="2">
    <source>
        <dbReference type="Proteomes" id="UP000494260"/>
    </source>
</evidence>
<gene>
    <name evidence="1" type="ORF">BLA18109_05746</name>
</gene>
<dbReference type="Proteomes" id="UP000494260">
    <property type="component" value="Unassembled WGS sequence"/>
</dbReference>
<sequence length="47" mass="5410">MSHDHHDCDARLTEQVVASFDGTPGSRPHALMRRFVRHLHVFVLSRS</sequence>
<organism evidence="1 2">
    <name type="scientific">Burkholderia lata (strain ATCC 17760 / DSM 23089 / LMG 22485 / NCIMB 9086 / R18194 / 383)</name>
    <dbReference type="NCBI Taxonomy" id="482957"/>
    <lineage>
        <taxon>Bacteria</taxon>
        <taxon>Pseudomonadati</taxon>
        <taxon>Pseudomonadota</taxon>
        <taxon>Betaproteobacteria</taxon>
        <taxon>Burkholderiales</taxon>
        <taxon>Burkholderiaceae</taxon>
        <taxon>Burkholderia</taxon>
        <taxon>Burkholderia cepacia complex</taxon>
    </lineage>
</organism>
<keyword evidence="1" id="KW-0560">Oxidoreductase</keyword>
<dbReference type="AlphaFoldDB" id="A0A6P2YEP0"/>
<name>A0A6P2YEP0_BURL3</name>
<dbReference type="EMBL" id="CABVQH010000024">
    <property type="protein sequence ID" value="VWD18296.1"/>
    <property type="molecule type" value="Genomic_DNA"/>
</dbReference>
<keyword evidence="1" id="KW-0223">Dioxygenase</keyword>
<protein>
    <submittedName>
        <fullName evidence="1">Intradiol ring-cleavage dioxygenase</fullName>
    </submittedName>
</protein>
<reference evidence="1 2" key="1">
    <citation type="submission" date="2019-09" db="EMBL/GenBank/DDBJ databases">
        <authorList>
            <person name="Depoorter E."/>
        </authorList>
    </citation>
    <scope>NUCLEOTIDE SEQUENCE [LARGE SCALE GENOMIC DNA]</scope>
    <source>
        <strain evidence="1">R-18109</strain>
    </source>
</reference>
<dbReference type="GO" id="GO:0051213">
    <property type="term" value="F:dioxygenase activity"/>
    <property type="evidence" value="ECO:0007669"/>
    <property type="project" value="UniProtKB-KW"/>
</dbReference>
<proteinExistence type="predicted"/>
<evidence type="ECO:0000313" key="1">
    <source>
        <dbReference type="EMBL" id="VWD18296.1"/>
    </source>
</evidence>